<dbReference type="PANTHER" id="PTHR30151">
    <property type="entry name" value="ALKANE SULFONATE ABC TRANSPORTER-RELATED, MEMBRANE SUBUNIT"/>
    <property type="match status" value="1"/>
</dbReference>
<gene>
    <name evidence="9" type="ORF">PATL70BA_2551</name>
</gene>
<dbReference type="AlphaFoldDB" id="A0A3P7S945"/>
<sequence>MMLFIMRSRRWIKRLGIGLLWLALWHLTYKVVDRALYVPSVMSVIKALLGLVVDIRFWQIIAASIYRVLAGLFLSLIFGVFMGVACGLNGWLYDFINPIVKAIKATPVISFIIIALIWFKSTNVPIFIGFLMCFPIIWTNVVAGIRNIDIKLIEMAKVYQLKRAVIIRKIYLPHIKPLFTTGVIMALGLGWKVSVAAEVLSHPQYAIGSNLHSAKAYLDTPLLFAWTIVVIVLSFMFESFFTLWTKESRKTS</sequence>
<dbReference type="KEGG" id="cbar:PATL70BA_2551"/>
<dbReference type="SUPFAM" id="SSF161098">
    <property type="entry name" value="MetI-like"/>
    <property type="match status" value="1"/>
</dbReference>
<dbReference type="InterPro" id="IPR035906">
    <property type="entry name" value="MetI-like_sf"/>
</dbReference>
<feature type="transmembrane region" description="Helical" evidence="7">
    <location>
        <begin position="126"/>
        <end position="145"/>
    </location>
</feature>
<accession>A0A3P7S945</accession>
<organism evidence="9 10">
    <name type="scientific">Petrocella atlantisensis</name>
    <dbReference type="NCBI Taxonomy" id="2173034"/>
    <lineage>
        <taxon>Bacteria</taxon>
        <taxon>Bacillati</taxon>
        <taxon>Bacillota</taxon>
        <taxon>Clostridia</taxon>
        <taxon>Lachnospirales</taxon>
        <taxon>Vallitaleaceae</taxon>
        <taxon>Petrocella</taxon>
    </lineage>
</organism>
<keyword evidence="10" id="KW-1185">Reference proteome</keyword>
<evidence type="ECO:0000256" key="4">
    <source>
        <dbReference type="ARBA" id="ARBA00022692"/>
    </source>
</evidence>
<comment type="similarity">
    <text evidence="7">Belongs to the binding-protein-dependent transport system permease family.</text>
</comment>
<evidence type="ECO:0000256" key="3">
    <source>
        <dbReference type="ARBA" id="ARBA00022475"/>
    </source>
</evidence>
<evidence type="ECO:0000256" key="6">
    <source>
        <dbReference type="ARBA" id="ARBA00023136"/>
    </source>
</evidence>
<dbReference type="CDD" id="cd06261">
    <property type="entry name" value="TM_PBP2"/>
    <property type="match status" value="1"/>
</dbReference>
<evidence type="ECO:0000256" key="7">
    <source>
        <dbReference type="RuleBase" id="RU363032"/>
    </source>
</evidence>
<keyword evidence="3" id="KW-1003">Cell membrane</keyword>
<keyword evidence="2 7" id="KW-0813">Transport</keyword>
<evidence type="ECO:0000256" key="2">
    <source>
        <dbReference type="ARBA" id="ARBA00022448"/>
    </source>
</evidence>
<keyword evidence="5 7" id="KW-1133">Transmembrane helix</keyword>
<evidence type="ECO:0000256" key="1">
    <source>
        <dbReference type="ARBA" id="ARBA00004651"/>
    </source>
</evidence>
<dbReference type="PANTHER" id="PTHR30151:SF0">
    <property type="entry name" value="ABC TRANSPORTER PERMEASE PROTEIN MJ0413-RELATED"/>
    <property type="match status" value="1"/>
</dbReference>
<feature type="transmembrane region" description="Helical" evidence="7">
    <location>
        <begin position="99"/>
        <end position="119"/>
    </location>
</feature>
<dbReference type="EMBL" id="LR130778">
    <property type="protein sequence ID" value="VDN48449.1"/>
    <property type="molecule type" value="Genomic_DNA"/>
</dbReference>
<evidence type="ECO:0000259" key="8">
    <source>
        <dbReference type="PROSITE" id="PS50928"/>
    </source>
</evidence>
<keyword evidence="4 7" id="KW-0812">Transmembrane</keyword>
<dbReference type="Gene3D" id="1.10.3720.10">
    <property type="entry name" value="MetI-like"/>
    <property type="match status" value="1"/>
</dbReference>
<dbReference type="GO" id="GO:0055085">
    <property type="term" value="P:transmembrane transport"/>
    <property type="evidence" value="ECO:0007669"/>
    <property type="project" value="InterPro"/>
</dbReference>
<dbReference type="Proteomes" id="UP000279029">
    <property type="component" value="Chromosome"/>
</dbReference>
<comment type="subcellular location">
    <subcellularLocation>
        <location evidence="1 7">Cell membrane</location>
        <topology evidence="1 7">Multi-pass membrane protein</topology>
    </subcellularLocation>
</comment>
<reference evidence="9 10" key="1">
    <citation type="submission" date="2018-09" db="EMBL/GenBank/DDBJ databases">
        <authorList>
            <person name="Postec A."/>
        </authorList>
    </citation>
    <scope>NUCLEOTIDE SEQUENCE [LARGE SCALE GENOMIC DNA]</scope>
    <source>
        <strain evidence="9">70B-A</strain>
    </source>
</reference>
<name>A0A3P7S945_9FIRM</name>
<feature type="domain" description="ABC transmembrane type-1" evidence="8">
    <location>
        <begin position="61"/>
        <end position="241"/>
    </location>
</feature>
<keyword evidence="6 7" id="KW-0472">Membrane</keyword>
<evidence type="ECO:0000256" key="5">
    <source>
        <dbReference type="ARBA" id="ARBA00022989"/>
    </source>
</evidence>
<feature type="transmembrane region" description="Helical" evidence="7">
    <location>
        <begin position="70"/>
        <end position="93"/>
    </location>
</feature>
<dbReference type="GO" id="GO:0005886">
    <property type="term" value="C:plasma membrane"/>
    <property type="evidence" value="ECO:0007669"/>
    <property type="project" value="UniProtKB-SubCell"/>
</dbReference>
<feature type="transmembrane region" description="Helical" evidence="7">
    <location>
        <begin position="40"/>
        <end position="58"/>
    </location>
</feature>
<evidence type="ECO:0000313" key="9">
    <source>
        <dbReference type="EMBL" id="VDN48449.1"/>
    </source>
</evidence>
<feature type="transmembrane region" description="Helical" evidence="7">
    <location>
        <begin position="223"/>
        <end position="244"/>
    </location>
</feature>
<evidence type="ECO:0000313" key="10">
    <source>
        <dbReference type="Proteomes" id="UP000279029"/>
    </source>
</evidence>
<protein>
    <submittedName>
        <fullName evidence="9">ABC transporter permease</fullName>
    </submittedName>
</protein>
<dbReference type="InterPro" id="IPR000515">
    <property type="entry name" value="MetI-like"/>
</dbReference>
<dbReference type="OrthoDB" id="308958at2"/>
<dbReference type="Pfam" id="PF00528">
    <property type="entry name" value="BPD_transp_1"/>
    <property type="match status" value="1"/>
</dbReference>
<dbReference type="PROSITE" id="PS50928">
    <property type="entry name" value="ABC_TM1"/>
    <property type="match status" value="1"/>
</dbReference>
<proteinExistence type="inferred from homology"/>